<protein>
    <submittedName>
        <fullName evidence="2">Uncharacterized protein</fullName>
    </submittedName>
</protein>
<evidence type="ECO:0000256" key="1">
    <source>
        <dbReference type="SAM" id="MobiDB-lite"/>
    </source>
</evidence>
<organism evidence="2 3">
    <name type="scientific">Bos mutus</name>
    <name type="common">wild yak</name>
    <dbReference type="NCBI Taxonomy" id="72004"/>
    <lineage>
        <taxon>Eukaryota</taxon>
        <taxon>Metazoa</taxon>
        <taxon>Chordata</taxon>
        <taxon>Craniata</taxon>
        <taxon>Vertebrata</taxon>
        <taxon>Euteleostomi</taxon>
        <taxon>Mammalia</taxon>
        <taxon>Eutheria</taxon>
        <taxon>Laurasiatheria</taxon>
        <taxon>Artiodactyla</taxon>
        <taxon>Ruminantia</taxon>
        <taxon>Pecora</taxon>
        <taxon>Bovidae</taxon>
        <taxon>Bovinae</taxon>
        <taxon>Bos</taxon>
    </lineage>
</organism>
<name>A0A6B0S2J2_9CETA</name>
<dbReference type="AlphaFoldDB" id="A0A6B0S2J2"/>
<dbReference type="Proteomes" id="UP000322234">
    <property type="component" value="Unassembled WGS sequence"/>
</dbReference>
<sequence>MWLRVPGQPTLGGRRGQLLVAVPVRLLVVGPSPVGSAQTGRRRRRTAPAPPARREGWAVRTGVHPRGRQQRLVGHSRRYLCVRLRMGVKTGGHAGQFLSCGCREHGRDRLALTLLQAWNGSSDGFLSSIPTGDCPGSACLPLRNPRGPAPQRPCGHLPCRVLHPILWRAQTAAVLGYRWGRLSCPSAFSVVKEASMSELSPLHAHPLVLAQTPVISENVV</sequence>
<proteinExistence type="predicted"/>
<feature type="region of interest" description="Disordered" evidence="1">
    <location>
        <begin position="33"/>
        <end position="56"/>
    </location>
</feature>
<gene>
    <name evidence="2" type="ORF">E5288_WYG018260</name>
</gene>
<evidence type="ECO:0000313" key="3">
    <source>
        <dbReference type="Proteomes" id="UP000322234"/>
    </source>
</evidence>
<keyword evidence="3" id="KW-1185">Reference proteome</keyword>
<reference evidence="2" key="1">
    <citation type="submission" date="2019-10" db="EMBL/GenBank/DDBJ databases">
        <title>The sequence and de novo assembly of the wild yak genome.</title>
        <authorList>
            <person name="Liu Y."/>
        </authorList>
    </citation>
    <scope>NUCLEOTIDE SEQUENCE [LARGE SCALE GENOMIC DNA]</scope>
    <source>
        <strain evidence="2">WY2019</strain>
    </source>
</reference>
<accession>A0A6B0S2J2</accession>
<dbReference type="EMBL" id="VBQZ03000143">
    <property type="protein sequence ID" value="MXQ95681.1"/>
    <property type="molecule type" value="Genomic_DNA"/>
</dbReference>
<comment type="caution">
    <text evidence="2">The sequence shown here is derived from an EMBL/GenBank/DDBJ whole genome shotgun (WGS) entry which is preliminary data.</text>
</comment>
<evidence type="ECO:0000313" key="2">
    <source>
        <dbReference type="EMBL" id="MXQ95681.1"/>
    </source>
</evidence>